<dbReference type="OrthoDB" id="294541at2759"/>
<keyword evidence="2" id="KW-0472">Membrane</keyword>
<feature type="transmembrane region" description="Helical" evidence="2">
    <location>
        <begin position="38"/>
        <end position="59"/>
    </location>
</feature>
<evidence type="ECO:0000256" key="1">
    <source>
        <dbReference type="ARBA" id="ARBA00004141"/>
    </source>
</evidence>
<evidence type="ECO:0000313" key="3">
    <source>
        <dbReference type="EMBL" id="KIH47602.1"/>
    </source>
</evidence>
<comment type="subcellular location">
    <subcellularLocation>
        <location evidence="1">Membrane</location>
        <topology evidence="1">Multi-pass membrane protein</topology>
    </subcellularLocation>
</comment>
<keyword evidence="2" id="KW-0812">Transmembrane</keyword>
<dbReference type="PANTHER" id="PTHR16189">
    <property type="entry name" value="TRANSMEMBRANE PROTEIN 104-RELATED"/>
    <property type="match status" value="1"/>
</dbReference>
<dbReference type="PANTHER" id="PTHR16189:SF0">
    <property type="entry name" value="TRANSMEMBRANE PROTEIN 104"/>
    <property type="match status" value="1"/>
</dbReference>
<organism evidence="3 4">
    <name type="scientific">Ancylostoma duodenale</name>
    <dbReference type="NCBI Taxonomy" id="51022"/>
    <lineage>
        <taxon>Eukaryota</taxon>
        <taxon>Metazoa</taxon>
        <taxon>Ecdysozoa</taxon>
        <taxon>Nematoda</taxon>
        <taxon>Chromadorea</taxon>
        <taxon>Rhabditida</taxon>
        <taxon>Rhabditina</taxon>
        <taxon>Rhabditomorpha</taxon>
        <taxon>Strongyloidea</taxon>
        <taxon>Ancylostomatidae</taxon>
        <taxon>Ancylostomatinae</taxon>
        <taxon>Ancylostoma</taxon>
    </lineage>
</organism>
<proteinExistence type="predicted"/>
<reference evidence="3 4" key="1">
    <citation type="submission" date="2013-12" db="EMBL/GenBank/DDBJ databases">
        <title>Draft genome of the parsitic nematode Ancylostoma duodenale.</title>
        <authorList>
            <person name="Mitreva M."/>
        </authorList>
    </citation>
    <scope>NUCLEOTIDE SEQUENCE [LARGE SCALE GENOMIC DNA]</scope>
    <source>
        <strain evidence="3 4">Zhejiang</strain>
    </source>
</reference>
<evidence type="ECO:0008006" key="5">
    <source>
        <dbReference type="Google" id="ProtNLM"/>
    </source>
</evidence>
<accession>A0A0C2CCL1</accession>
<dbReference type="AlphaFoldDB" id="A0A0C2CCL1"/>
<evidence type="ECO:0000256" key="2">
    <source>
        <dbReference type="SAM" id="Phobius"/>
    </source>
</evidence>
<dbReference type="GO" id="GO:0016020">
    <property type="term" value="C:membrane"/>
    <property type="evidence" value="ECO:0007669"/>
    <property type="project" value="UniProtKB-SubCell"/>
</dbReference>
<sequence length="96" mass="10334">MPAGNDQSTQYSPTMGLLYIFNLIVGTGALALPKAFQTAGYALSILLQYHSFALLALMFKPALVSLARAARGDAAKDHVYCCRAIETDYMTTGKNV</sequence>
<evidence type="ECO:0000313" key="4">
    <source>
        <dbReference type="Proteomes" id="UP000054047"/>
    </source>
</evidence>
<keyword evidence="2" id="KW-1133">Transmembrane helix</keyword>
<name>A0A0C2CCL1_9BILA</name>
<gene>
    <name evidence="3" type="ORF">ANCDUO_22335</name>
</gene>
<dbReference type="Proteomes" id="UP000054047">
    <property type="component" value="Unassembled WGS sequence"/>
</dbReference>
<keyword evidence="4" id="KW-1185">Reference proteome</keyword>
<protein>
    <recommendedName>
        <fullName evidence="5">Amino acid transporter transmembrane domain-containing protein</fullName>
    </recommendedName>
</protein>
<dbReference type="EMBL" id="KN767492">
    <property type="protein sequence ID" value="KIH47602.1"/>
    <property type="molecule type" value="Genomic_DNA"/>
</dbReference>
<feature type="transmembrane region" description="Helical" evidence="2">
    <location>
        <begin position="12"/>
        <end position="32"/>
    </location>
</feature>